<evidence type="ECO:0000313" key="2">
    <source>
        <dbReference type="Proteomes" id="UP000634206"/>
    </source>
</evidence>
<evidence type="ECO:0000313" key="1">
    <source>
        <dbReference type="EMBL" id="MBK1854907.1"/>
    </source>
</evidence>
<organism evidence="1 2">
    <name type="scientific">Oceaniferula flava</name>
    <dbReference type="NCBI Taxonomy" id="2800421"/>
    <lineage>
        <taxon>Bacteria</taxon>
        <taxon>Pseudomonadati</taxon>
        <taxon>Verrucomicrobiota</taxon>
        <taxon>Verrucomicrobiia</taxon>
        <taxon>Verrucomicrobiales</taxon>
        <taxon>Verrucomicrobiaceae</taxon>
        <taxon>Oceaniferula</taxon>
    </lineage>
</organism>
<comment type="caution">
    <text evidence="1">The sequence shown here is derived from an EMBL/GenBank/DDBJ whole genome shotgun (WGS) entry which is preliminary data.</text>
</comment>
<dbReference type="Gene3D" id="2.30.30.700">
    <property type="entry name" value="SLA1 homology domain 1"/>
    <property type="match status" value="1"/>
</dbReference>
<dbReference type="AlphaFoldDB" id="A0AAE2V843"/>
<evidence type="ECO:0008006" key="3">
    <source>
        <dbReference type="Google" id="ProtNLM"/>
    </source>
</evidence>
<name>A0AAE2V843_9BACT</name>
<proteinExistence type="predicted"/>
<dbReference type="Proteomes" id="UP000634206">
    <property type="component" value="Unassembled WGS sequence"/>
</dbReference>
<dbReference type="RefSeq" id="WP_309489518.1">
    <property type="nucleotide sequence ID" value="NZ_JAENIG010000004.1"/>
</dbReference>
<keyword evidence="2" id="KW-1185">Reference proteome</keyword>
<accession>A0AAE2V843</accession>
<dbReference type="EMBL" id="JAENIG010000004">
    <property type="protein sequence ID" value="MBK1854907.1"/>
    <property type="molecule type" value="Genomic_DNA"/>
</dbReference>
<gene>
    <name evidence="1" type="ORF">JIN83_08040</name>
</gene>
<sequence>MKSLITALFFSAAAMIEAAEFRTWTSIKGTTVEAQFLKLDGEEVYLVTKQPSEIKLKAADLSLADRQYLVEFAQADKELIFKGDITVPEHEIKLPNDFLKEMEQILNFPGESDLSFKLHETEHFVFASNGKIRVKGLAETAEACWHGMAFQHMEFRANWGDEKMLVIVPDGQETYEALGEYQVNFLKKAGQQDAAMHTENVWDKVGSVNMFVPEGEAKDLNLMPRATVFHTRDSKAFRDEFVPFQTHVICSALYSFQLGGMSQVSGRGFFALQTGHAYYKEILLCKKTQTNLLSSGSEGEIASKSGFKDGRSWARTLRSLVKRGKVEPKLQEMLDLDVHKLDPEKLVLMYSFSSYMQSTPKRIASYAKLTRQIHTSNQIPDTSEIARIFGFDSVEAFTKDWSDYIKSNDFR</sequence>
<reference evidence="1" key="1">
    <citation type="submission" date="2021-01" db="EMBL/GenBank/DDBJ databases">
        <title>Modified the classification status of verrucomicrobia.</title>
        <authorList>
            <person name="Feng X."/>
        </authorList>
    </citation>
    <scope>NUCLEOTIDE SEQUENCE</scope>
    <source>
        <strain evidence="1">5K15</strain>
    </source>
</reference>
<protein>
    <recommendedName>
        <fullName evidence="3">SLA1 homology domain-containing protein</fullName>
    </recommendedName>
</protein>